<evidence type="ECO:0000256" key="2">
    <source>
        <dbReference type="ARBA" id="ARBA00022617"/>
    </source>
</evidence>
<evidence type="ECO:0000256" key="6">
    <source>
        <dbReference type="ARBA" id="ARBA00023004"/>
    </source>
</evidence>
<dbReference type="Gene3D" id="1.20.1300.10">
    <property type="entry name" value="Fumarate reductase/succinate dehydrogenase, transmembrane subunit"/>
    <property type="match status" value="1"/>
</dbReference>
<dbReference type="PANTHER" id="PTHR10978">
    <property type="entry name" value="SUCCINATE DEHYDROGENASE CYTOCHROME B560 SUBUNIT"/>
    <property type="match status" value="1"/>
</dbReference>
<evidence type="ECO:0000256" key="5">
    <source>
        <dbReference type="ARBA" id="ARBA00022989"/>
    </source>
</evidence>
<evidence type="ECO:0000313" key="8">
    <source>
        <dbReference type="EMBL" id="VDN43520.1"/>
    </source>
</evidence>
<evidence type="ECO:0000313" key="9">
    <source>
        <dbReference type="Proteomes" id="UP000271098"/>
    </source>
</evidence>
<dbReference type="GO" id="GO:0005739">
    <property type="term" value="C:mitochondrion"/>
    <property type="evidence" value="ECO:0007669"/>
    <property type="project" value="GOC"/>
</dbReference>
<keyword evidence="6" id="KW-0408">Iron</keyword>
<dbReference type="GO" id="GO:0046872">
    <property type="term" value="F:metal ion binding"/>
    <property type="evidence" value="ECO:0007669"/>
    <property type="project" value="UniProtKB-KW"/>
</dbReference>
<dbReference type="PROSITE" id="PS01000">
    <property type="entry name" value="SDH_CYT_1"/>
    <property type="match status" value="1"/>
</dbReference>
<dbReference type="InterPro" id="IPR018495">
    <property type="entry name" value="Succ_DH_cyt_bsu_CS"/>
</dbReference>
<dbReference type="GO" id="GO:0006099">
    <property type="term" value="P:tricarboxylic acid cycle"/>
    <property type="evidence" value="ECO:0007669"/>
    <property type="project" value="InterPro"/>
</dbReference>
<dbReference type="Proteomes" id="UP000271098">
    <property type="component" value="Unassembled WGS sequence"/>
</dbReference>
<keyword evidence="5" id="KW-1133">Transmembrane helix</keyword>
<dbReference type="GO" id="GO:0009055">
    <property type="term" value="F:electron transfer activity"/>
    <property type="evidence" value="ECO:0007669"/>
    <property type="project" value="InterPro"/>
</dbReference>
<dbReference type="GO" id="GO:0006121">
    <property type="term" value="P:mitochondrial electron transport, succinate to ubiquinone"/>
    <property type="evidence" value="ECO:0007669"/>
    <property type="project" value="TreeGrafter"/>
</dbReference>
<dbReference type="EMBL" id="UYRT01103045">
    <property type="protein sequence ID" value="VDN43520.1"/>
    <property type="molecule type" value="Genomic_DNA"/>
</dbReference>
<dbReference type="OrthoDB" id="588261at2759"/>
<proteinExistence type="predicted"/>
<keyword evidence="9" id="KW-1185">Reference proteome</keyword>
<reference evidence="8 9" key="1">
    <citation type="submission" date="2018-11" db="EMBL/GenBank/DDBJ databases">
        <authorList>
            <consortium name="Pathogen Informatics"/>
        </authorList>
    </citation>
    <scope>NUCLEOTIDE SEQUENCE [LARGE SCALE GENOMIC DNA]</scope>
</reference>
<name>A0A3P7NRL8_9BILA</name>
<keyword evidence="4" id="KW-0479">Metal-binding</keyword>
<evidence type="ECO:0000256" key="1">
    <source>
        <dbReference type="ARBA" id="ARBA00004141"/>
    </source>
</evidence>
<keyword evidence="3" id="KW-0812">Transmembrane</keyword>
<sequence length="127" mass="14865">MRMLLQYNIAACRALSRNVQALRFLQTSVARQSVKTPIQDWGWEYLMRQRAMMRPISPHLKVYKPMLTWMVSGFHRMTGCAMAGKRSVTFEGSPDISKNIRNFIKNSIWRGNKTRKRVGKRLCMGRK</sequence>
<evidence type="ECO:0000256" key="7">
    <source>
        <dbReference type="ARBA" id="ARBA00023136"/>
    </source>
</evidence>
<dbReference type="InterPro" id="IPR034804">
    <property type="entry name" value="SQR/QFR_C/D"/>
</dbReference>
<dbReference type="PANTHER" id="PTHR10978:SF5">
    <property type="entry name" value="SUCCINATE DEHYDROGENASE CYTOCHROME B560 SUBUNIT, MITOCHONDRIAL"/>
    <property type="match status" value="1"/>
</dbReference>
<evidence type="ECO:0000256" key="4">
    <source>
        <dbReference type="ARBA" id="ARBA00022723"/>
    </source>
</evidence>
<dbReference type="InterPro" id="IPR014314">
    <property type="entry name" value="Succ_DH_cytb556"/>
</dbReference>
<evidence type="ECO:0000256" key="3">
    <source>
        <dbReference type="ARBA" id="ARBA00022692"/>
    </source>
</evidence>
<dbReference type="AlphaFoldDB" id="A0A3P7NRL8"/>
<dbReference type="SUPFAM" id="SSF81343">
    <property type="entry name" value="Fumarate reductase respiratory complex transmembrane subunits"/>
    <property type="match status" value="1"/>
</dbReference>
<dbReference type="Pfam" id="PF01127">
    <property type="entry name" value="Sdh_cyt"/>
    <property type="match status" value="1"/>
</dbReference>
<organism evidence="8 9">
    <name type="scientific">Gongylonema pulchrum</name>
    <dbReference type="NCBI Taxonomy" id="637853"/>
    <lineage>
        <taxon>Eukaryota</taxon>
        <taxon>Metazoa</taxon>
        <taxon>Ecdysozoa</taxon>
        <taxon>Nematoda</taxon>
        <taxon>Chromadorea</taxon>
        <taxon>Rhabditida</taxon>
        <taxon>Spirurina</taxon>
        <taxon>Spiruromorpha</taxon>
        <taxon>Spiruroidea</taxon>
        <taxon>Gongylonematidae</taxon>
        <taxon>Gongylonema</taxon>
    </lineage>
</organism>
<protein>
    <submittedName>
        <fullName evidence="8">Uncharacterized protein</fullName>
    </submittedName>
</protein>
<gene>
    <name evidence="8" type="ORF">GPUH_LOCUS24927</name>
</gene>
<accession>A0A3P7NRL8</accession>
<dbReference type="GO" id="GO:0016020">
    <property type="term" value="C:membrane"/>
    <property type="evidence" value="ECO:0007669"/>
    <property type="project" value="UniProtKB-SubCell"/>
</dbReference>
<keyword evidence="2" id="KW-0349">Heme</keyword>
<dbReference type="InterPro" id="IPR000701">
    <property type="entry name" value="SuccDH_FuR_B_TM-su"/>
</dbReference>
<comment type="subcellular location">
    <subcellularLocation>
        <location evidence="1">Membrane</location>
        <topology evidence="1">Multi-pass membrane protein</topology>
    </subcellularLocation>
</comment>
<keyword evidence="7" id="KW-0472">Membrane</keyword>